<dbReference type="PANTHER" id="PTHR33529">
    <property type="entry name" value="SLR0882 PROTEIN-RELATED"/>
    <property type="match status" value="1"/>
</dbReference>
<feature type="transmembrane region" description="Helical" evidence="6">
    <location>
        <begin position="300"/>
        <end position="318"/>
    </location>
</feature>
<keyword evidence="4 6" id="KW-1133">Transmembrane helix</keyword>
<evidence type="ECO:0000256" key="5">
    <source>
        <dbReference type="ARBA" id="ARBA00023136"/>
    </source>
</evidence>
<dbReference type="InterPro" id="IPR030923">
    <property type="entry name" value="LptG"/>
</dbReference>
<feature type="transmembrane region" description="Helical" evidence="6">
    <location>
        <begin position="101"/>
        <end position="125"/>
    </location>
</feature>
<dbReference type="Pfam" id="PF03739">
    <property type="entry name" value="LptF_LptG"/>
    <property type="match status" value="1"/>
</dbReference>
<comment type="caution">
    <text evidence="7">The sequence shown here is derived from an EMBL/GenBank/DDBJ whole genome shotgun (WGS) entry which is preliminary data.</text>
</comment>
<feature type="transmembrane region" description="Helical" evidence="6">
    <location>
        <begin position="64"/>
        <end position="81"/>
    </location>
</feature>
<evidence type="ECO:0000256" key="3">
    <source>
        <dbReference type="ARBA" id="ARBA00022692"/>
    </source>
</evidence>
<dbReference type="eggNOG" id="COG0795">
    <property type="taxonomic scope" value="Bacteria"/>
</dbReference>
<gene>
    <name evidence="7" type="ORF">dsmv_2098</name>
</gene>
<dbReference type="InterPro" id="IPR005495">
    <property type="entry name" value="LptG/LptF_permease"/>
</dbReference>
<keyword evidence="3 6" id="KW-0812">Transmembrane</keyword>
<evidence type="ECO:0000256" key="4">
    <source>
        <dbReference type="ARBA" id="ARBA00022989"/>
    </source>
</evidence>
<dbReference type="Proteomes" id="UP000014977">
    <property type="component" value="Unassembled WGS sequence"/>
</dbReference>
<accession>S7TW90</accession>
<comment type="subcellular location">
    <subcellularLocation>
        <location evidence="1">Cell membrane</location>
        <topology evidence="1">Multi-pass membrane protein</topology>
    </subcellularLocation>
</comment>
<dbReference type="OrthoDB" id="9783403at2"/>
<dbReference type="GO" id="GO:0055085">
    <property type="term" value="P:transmembrane transport"/>
    <property type="evidence" value="ECO:0007669"/>
    <property type="project" value="InterPro"/>
</dbReference>
<evidence type="ECO:0000256" key="6">
    <source>
        <dbReference type="SAM" id="Phobius"/>
    </source>
</evidence>
<dbReference type="AlphaFoldDB" id="S7TW90"/>
<feature type="transmembrane region" description="Helical" evidence="6">
    <location>
        <begin position="274"/>
        <end position="293"/>
    </location>
</feature>
<dbReference type="PANTHER" id="PTHR33529:SF2">
    <property type="entry name" value="LIPOPOLYSACCHARIDE EXPORT SYSTEM PERMEASE PROTEIN LPTG"/>
    <property type="match status" value="1"/>
</dbReference>
<protein>
    <submittedName>
        <fullName evidence="7">Permease YjgP/YjgQ family protein</fullName>
    </submittedName>
</protein>
<evidence type="ECO:0000256" key="2">
    <source>
        <dbReference type="ARBA" id="ARBA00022475"/>
    </source>
</evidence>
<dbReference type="GO" id="GO:0043190">
    <property type="term" value="C:ATP-binding cassette (ABC) transporter complex"/>
    <property type="evidence" value="ECO:0007669"/>
    <property type="project" value="InterPro"/>
</dbReference>
<keyword evidence="8" id="KW-1185">Reference proteome</keyword>
<evidence type="ECO:0000256" key="1">
    <source>
        <dbReference type="ARBA" id="ARBA00004651"/>
    </source>
</evidence>
<name>S7TW90_DESML</name>
<keyword evidence="2" id="KW-1003">Cell membrane</keyword>
<feature type="transmembrane region" description="Helical" evidence="6">
    <location>
        <begin position="12"/>
        <end position="30"/>
    </location>
</feature>
<dbReference type="EMBL" id="ATHJ01000076">
    <property type="protein sequence ID" value="EPR41317.1"/>
    <property type="molecule type" value="Genomic_DNA"/>
</dbReference>
<keyword evidence="5 6" id="KW-0472">Membrane</keyword>
<dbReference type="RefSeq" id="WP_020876529.1">
    <property type="nucleotide sequence ID" value="NZ_ATHJ01000076.1"/>
</dbReference>
<feature type="transmembrane region" description="Helical" evidence="6">
    <location>
        <begin position="330"/>
        <end position="349"/>
    </location>
</feature>
<organism evidence="7 8">
    <name type="scientific">Desulfococcus multivorans DSM 2059</name>
    <dbReference type="NCBI Taxonomy" id="1121405"/>
    <lineage>
        <taxon>Bacteria</taxon>
        <taxon>Pseudomonadati</taxon>
        <taxon>Thermodesulfobacteriota</taxon>
        <taxon>Desulfobacteria</taxon>
        <taxon>Desulfobacterales</taxon>
        <taxon>Desulfococcaceae</taxon>
        <taxon>Desulfococcus</taxon>
    </lineage>
</organism>
<reference evidence="7 8" key="1">
    <citation type="journal article" date="2013" name="Genome Announc.">
        <title>Draft genome sequences for three mercury-methylating, sulfate-reducing bacteria.</title>
        <authorList>
            <person name="Brown S.D."/>
            <person name="Hurt R.A.Jr."/>
            <person name="Gilmour C.C."/>
            <person name="Elias D.A."/>
        </authorList>
    </citation>
    <scope>NUCLEOTIDE SEQUENCE [LARGE SCALE GENOMIC DNA]</scope>
    <source>
        <strain evidence="7 8">DSM 2059</strain>
    </source>
</reference>
<proteinExistence type="predicted"/>
<evidence type="ECO:0000313" key="7">
    <source>
        <dbReference type="EMBL" id="EPR41317.1"/>
    </source>
</evidence>
<dbReference type="NCBIfam" id="TIGR04408">
    <property type="entry name" value="LptG_lptG"/>
    <property type="match status" value="1"/>
</dbReference>
<dbReference type="STRING" id="897.B2D07_06590"/>
<sequence>MKIIDRYIRQRFLQSFFLIILILAVLFSFFEFLSQLDDVGRGDYRLADAVRYVALTLPKRLLDLMPISTLLGGIIALGMLADGNELLGMQASGISVRRISISVLGAGLLLMVGAGVLAEIAVPIWEQEARNARAQAIAGADVTVVRQGFWARRKTVFIHVDQMLSHGLAADIDIFEFNSNGRLERLIQARSADIGDDKQWILHGVSMKQITEQGFSSTEVPSMTLDSFLSAEQIDLLTLPPHSLSTPDLTRYIRALDESGQSVAPYSLALWRKLGMPLTTGAMVLFCLSFIFGSTRSQSAGYRITIGAFVGISLYLLDRLSVNLGLLLNIPPWVTAMVPVVVISGVAFWRLRAVM</sequence>
<evidence type="ECO:0000313" key="8">
    <source>
        <dbReference type="Proteomes" id="UP000014977"/>
    </source>
</evidence>
<dbReference type="GO" id="GO:0015920">
    <property type="term" value="P:lipopolysaccharide transport"/>
    <property type="evidence" value="ECO:0007669"/>
    <property type="project" value="TreeGrafter"/>
</dbReference>